<dbReference type="GO" id="GO:0033260">
    <property type="term" value="P:nuclear DNA replication"/>
    <property type="evidence" value="ECO:0007669"/>
    <property type="project" value="TreeGrafter"/>
</dbReference>
<dbReference type="STRING" id="29172.A0A0D8XZZ9"/>
<accession>A0A0D8XZZ9</accession>
<reference evidence="5 6" key="1">
    <citation type="submission" date="2013-11" db="EMBL/GenBank/DDBJ databases">
        <title>Draft genome of the bovine lungworm Dictyocaulus viviparus.</title>
        <authorList>
            <person name="Mitreva M."/>
        </authorList>
    </citation>
    <scope>NUCLEOTIDE SEQUENCE [LARGE SCALE GENOMIC DNA]</scope>
    <source>
        <strain evidence="5 6">HannoverDv2000</strain>
    </source>
</reference>
<comment type="subcellular location">
    <subcellularLocation>
        <location evidence="1">Nucleus</location>
    </subcellularLocation>
</comment>
<dbReference type="InterPro" id="IPR024861">
    <property type="entry name" value="Donson"/>
</dbReference>
<keyword evidence="6" id="KW-1185">Reference proteome</keyword>
<dbReference type="EMBL" id="KN716234">
    <property type="protein sequence ID" value="KJH49462.1"/>
    <property type="molecule type" value="Genomic_DNA"/>
</dbReference>
<evidence type="ECO:0000256" key="1">
    <source>
        <dbReference type="ARBA" id="ARBA00004123"/>
    </source>
</evidence>
<comment type="similarity">
    <text evidence="4">Belongs to the DONSON family.</text>
</comment>
<gene>
    <name evidence="5" type="ORF">DICVIV_04399</name>
</gene>
<dbReference type="Proteomes" id="UP000053766">
    <property type="component" value="Unassembled WGS sequence"/>
</dbReference>
<organism evidence="5 6">
    <name type="scientific">Dictyocaulus viviparus</name>
    <name type="common">Bovine lungworm</name>
    <dbReference type="NCBI Taxonomy" id="29172"/>
    <lineage>
        <taxon>Eukaryota</taxon>
        <taxon>Metazoa</taxon>
        <taxon>Ecdysozoa</taxon>
        <taxon>Nematoda</taxon>
        <taxon>Chromadorea</taxon>
        <taxon>Rhabditida</taxon>
        <taxon>Rhabditina</taxon>
        <taxon>Rhabditomorpha</taxon>
        <taxon>Strongyloidea</taxon>
        <taxon>Metastrongylidae</taxon>
        <taxon>Dictyocaulus</taxon>
    </lineage>
</organism>
<dbReference type="AlphaFoldDB" id="A0A0D8XZZ9"/>
<reference evidence="6" key="2">
    <citation type="journal article" date="2016" name="Sci. Rep.">
        <title>Dictyocaulus viviparus genome, variome and transcriptome elucidate lungworm biology and support future intervention.</title>
        <authorList>
            <person name="McNulty S.N."/>
            <person name="Strube C."/>
            <person name="Rosa B.A."/>
            <person name="Martin J.C."/>
            <person name="Tyagi R."/>
            <person name="Choi Y.J."/>
            <person name="Wang Q."/>
            <person name="Hallsworth Pepin K."/>
            <person name="Zhang X."/>
            <person name="Ozersky P."/>
            <person name="Wilson R.K."/>
            <person name="Sternberg P.W."/>
            <person name="Gasser R.B."/>
            <person name="Mitreva M."/>
        </authorList>
    </citation>
    <scope>NUCLEOTIDE SEQUENCE [LARGE SCALE GENOMIC DNA]</scope>
    <source>
        <strain evidence="6">HannoverDv2000</strain>
    </source>
</reference>
<keyword evidence="3" id="KW-0539">Nucleus</keyword>
<evidence type="ECO:0000313" key="6">
    <source>
        <dbReference type="Proteomes" id="UP000053766"/>
    </source>
</evidence>
<name>A0A0D8XZZ9_DICVI</name>
<keyword evidence="2" id="KW-0217">Developmental protein</keyword>
<dbReference type="OrthoDB" id="534063at2759"/>
<dbReference type="GO" id="GO:0005634">
    <property type="term" value="C:nucleus"/>
    <property type="evidence" value="ECO:0007669"/>
    <property type="project" value="UniProtKB-SubCell"/>
</dbReference>
<evidence type="ECO:0000256" key="4">
    <source>
        <dbReference type="ARBA" id="ARBA00025806"/>
    </source>
</evidence>
<sequence length="676" mass="76418">MGWYTTLPTASTLPIRYAFPQIKQTNVDCAVQKARNTYASSTVGNSQLKGYIVSLLGRDKDKRKNVKTCLNDYLLSKFEAGYQKFYWMYSYHSIEKELLHFYDGTLLSVFDRNNEIESTSYELNFVKDDYCCHLLASIVKIIKSQRSRSLTGSLENAKNSSTFSDKNRVGTPDELSVTRINPFKRRRSEFREKVTIDETLILDDSNANDPFSNEKVLLRTNKMKHSSSGSFVTDINQSCKQLFATDFSDILQCSAAPSPTVIDSYSSNKIPIDLRLGTKMRIISSKPFLWMKDAASSGVVPVRVTGQQQHEGLQIFLSNVASDVRVAVTIFNPSVIVSKFLQFNSLSSSDITSNSSPMALLESACLYWQFPCFPWLSTYPRADSLVKANASITQTIPTLAQPCLEALDLQCRVIYVLTIQFLLRTECFDQLFLSWKKGDRRSFYMLCSLFTILFTKISFGDNSGMYILALDYIFVIWNFDWIQANVLAISEDSLSCFHASGGLKHVAIITPTSPGFRSYLKTEGIEYEILRKKKVTNMKLSPEFKIDRGEDSKLGFDSFDVTQSQPPMFSFEKADLSGDHEWLENIDMSPRNTAKLKRYKSLGATCRLNKDDSQLKTCSEEVVGVMIKGSEVQTLYNLLQSSRIGRSITGPHANLPPTLIAAQPFVYSQMHTLKVR</sequence>
<dbReference type="PANTHER" id="PTHR12972">
    <property type="entry name" value="DOWNSTREAM NEIGHBOR OF SON"/>
    <property type="match status" value="1"/>
</dbReference>
<evidence type="ECO:0000313" key="5">
    <source>
        <dbReference type="EMBL" id="KJH49462.1"/>
    </source>
</evidence>
<evidence type="ECO:0000256" key="3">
    <source>
        <dbReference type="ARBA" id="ARBA00023242"/>
    </source>
</evidence>
<proteinExistence type="inferred from homology"/>
<dbReference type="PANTHER" id="PTHR12972:SF0">
    <property type="entry name" value="PROTEIN DOWNSTREAM NEIGHBOR OF SON"/>
    <property type="match status" value="1"/>
</dbReference>
<protein>
    <submittedName>
        <fullName evidence="5">Uncharacterized protein</fullName>
    </submittedName>
</protein>
<evidence type="ECO:0000256" key="2">
    <source>
        <dbReference type="ARBA" id="ARBA00022473"/>
    </source>
</evidence>